<evidence type="ECO:0000256" key="1">
    <source>
        <dbReference type="SAM" id="MobiDB-lite"/>
    </source>
</evidence>
<accession>A0A4V1IQS1</accession>
<name>A0A4V1IQS1_9FUNG</name>
<gene>
    <name evidence="2" type="ORF">BDK51DRAFT_51966</name>
</gene>
<organism evidence="2 3">
    <name type="scientific">Blyttiomyces helicus</name>
    <dbReference type="NCBI Taxonomy" id="388810"/>
    <lineage>
        <taxon>Eukaryota</taxon>
        <taxon>Fungi</taxon>
        <taxon>Fungi incertae sedis</taxon>
        <taxon>Chytridiomycota</taxon>
        <taxon>Chytridiomycota incertae sedis</taxon>
        <taxon>Chytridiomycetes</taxon>
        <taxon>Chytridiomycetes incertae sedis</taxon>
        <taxon>Blyttiomyces</taxon>
    </lineage>
</organism>
<evidence type="ECO:0000313" key="2">
    <source>
        <dbReference type="EMBL" id="RKO87537.1"/>
    </source>
</evidence>
<feature type="region of interest" description="Disordered" evidence="1">
    <location>
        <begin position="166"/>
        <end position="193"/>
    </location>
</feature>
<reference evidence="3" key="1">
    <citation type="journal article" date="2018" name="Nat. Microbiol.">
        <title>Leveraging single-cell genomics to expand the fungal tree of life.</title>
        <authorList>
            <person name="Ahrendt S.R."/>
            <person name="Quandt C.A."/>
            <person name="Ciobanu D."/>
            <person name="Clum A."/>
            <person name="Salamov A."/>
            <person name="Andreopoulos B."/>
            <person name="Cheng J.F."/>
            <person name="Woyke T."/>
            <person name="Pelin A."/>
            <person name="Henrissat B."/>
            <person name="Reynolds N.K."/>
            <person name="Benny G.L."/>
            <person name="Smith M.E."/>
            <person name="James T.Y."/>
            <person name="Grigoriev I.V."/>
        </authorList>
    </citation>
    <scope>NUCLEOTIDE SEQUENCE [LARGE SCALE GENOMIC DNA]</scope>
</reference>
<feature type="compositionally biased region" description="Low complexity" evidence="1">
    <location>
        <begin position="166"/>
        <end position="180"/>
    </location>
</feature>
<dbReference type="EMBL" id="KZ997345">
    <property type="protein sequence ID" value="RKO87537.1"/>
    <property type="molecule type" value="Genomic_DNA"/>
</dbReference>
<dbReference type="AlphaFoldDB" id="A0A4V1IQS1"/>
<proteinExistence type="predicted"/>
<dbReference type="Proteomes" id="UP000269721">
    <property type="component" value="Unassembled WGS sequence"/>
</dbReference>
<keyword evidence="3" id="KW-1185">Reference proteome</keyword>
<sequence length="226" mass="24882">MSRDYILARCSKVKFFMGGPSGGSIGFLCLVEFREEKEGSTPMICAIDSEKGQTLPMTMCPIKRPENIANGIWMDIYEWSTQGLQLADPPVDRACHPETPSFLGPNELGVPRPATPAYSTGSATPNLLDPNLSDSNCLSPTQLCWVKRSSTDTIINPIDIIIPLKHNQRSPSRTSRTSPTNNKDVKRHEEDDSVQLRQSLLDGMAVFGCRSPVSQLDRSDPSIHGH</sequence>
<protein>
    <submittedName>
        <fullName evidence="2">Uncharacterized protein</fullName>
    </submittedName>
</protein>
<evidence type="ECO:0000313" key="3">
    <source>
        <dbReference type="Proteomes" id="UP000269721"/>
    </source>
</evidence>